<dbReference type="Gene3D" id="3.40.50.12780">
    <property type="entry name" value="N-terminal domain of ligase-like"/>
    <property type="match status" value="1"/>
</dbReference>
<evidence type="ECO:0000256" key="2">
    <source>
        <dbReference type="ARBA" id="ARBA00022598"/>
    </source>
</evidence>
<evidence type="ECO:0000256" key="4">
    <source>
        <dbReference type="ARBA" id="ARBA00060591"/>
    </source>
</evidence>
<dbReference type="EC" id="6.2.1.30" evidence="6 9"/>
<keyword evidence="14" id="KW-1185">Reference proteome</keyword>
<dbReference type="Pfam" id="PF14535">
    <property type="entry name" value="AMP-binding_C_2"/>
    <property type="match status" value="1"/>
</dbReference>
<dbReference type="Pfam" id="PF00501">
    <property type="entry name" value="AMP-binding"/>
    <property type="match status" value="1"/>
</dbReference>
<dbReference type="InterPro" id="IPR011880">
    <property type="entry name" value="PA_CoA_ligase"/>
</dbReference>
<dbReference type="PIRSF" id="PIRSF006444">
    <property type="entry name" value="PaaK"/>
    <property type="match status" value="1"/>
</dbReference>
<evidence type="ECO:0000259" key="11">
    <source>
        <dbReference type="Pfam" id="PF00501"/>
    </source>
</evidence>
<comment type="subunit">
    <text evidence="1">Monomer.</text>
</comment>
<accession>A0A512CW03</accession>
<evidence type="ECO:0000256" key="5">
    <source>
        <dbReference type="ARBA" id="ARBA00061566"/>
    </source>
</evidence>
<dbReference type="EMBL" id="BJYX01000001">
    <property type="protein sequence ID" value="GEO28392.1"/>
    <property type="molecule type" value="Genomic_DNA"/>
</dbReference>
<feature type="region of interest" description="Disordered" evidence="10">
    <location>
        <begin position="1"/>
        <end position="37"/>
    </location>
</feature>
<comment type="pathway">
    <text evidence="4 9">Aromatic compound metabolism; phenylacetate degradation.</text>
</comment>
<evidence type="ECO:0000256" key="7">
    <source>
        <dbReference type="ARBA" id="ARBA00068695"/>
    </source>
</evidence>
<dbReference type="InterPro" id="IPR051414">
    <property type="entry name" value="Adenylate-forming_Reductase"/>
</dbReference>
<comment type="catalytic activity">
    <reaction evidence="9">
        <text>2-phenylacetate + ATP + CoA = phenylacetyl-CoA + AMP + diphosphate</text>
        <dbReference type="Rhea" id="RHEA:20956"/>
        <dbReference type="ChEBI" id="CHEBI:18401"/>
        <dbReference type="ChEBI" id="CHEBI:30616"/>
        <dbReference type="ChEBI" id="CHEBI:33019"/>
        <dbReference type="ChEBI" id="CHEBI:57287"/>
        <dbReference type="ChEBI" id="CHEBI:57390"/>
        <dbReference type="ChEBI" id="CHEBI:456215"/>
        <dbReference type="EC" id="6.2.1.30"/>
    </reaction>
</comment>
<dbReference type="Gene3D" id="3.30.300.30">
    <property type="match status" value="1"/>
</dbReference>
<dbReference type="NCBIfam" id="TIGR02155">
    <property type="entry name" value="PA_CoA_ligase"/>
    <property type="match status" value="1"/>
</dbReference>
<keyword evidence="2 9" id="KW-0436">Ligase</keyword>
<dbReference type="FunFam" id="3.40.50.12780:FF:000016">
    <property type="entry name" value="Phenylacetate-coenzyme A ligase"/>
    <property type="match status" value="1"/>
</dbReference>
<dbReference type="UniPathway" id="UPA00930"/>
<dbReference type="InterPro" id="IPR000873">
    <property type="entry name" value="AMP-dep_synth/lig_dom"/>
</dbReference>
<sequence length="458" mass="50536">MGAMTTESAATRPADQPTESGLPGLPDLPDLPDHGIPTMTVEELRGTQLERLRRTVRTAYDNVPHYREAFDAKGFHPDDLTSLDDVSRMPFTTKADLRANYPFGMFAVPREQVVRVHASSGTTGRPTVVGYTKADIDTWADLMARSIRLAGGRPGDIVHVAYGYGLFTGGLGAHYGVERLGATVVPVSGGMTERQVQLIRDFEPRVIMVTPSYFLSLLDQMESEGIDPAATSLQVGIFGAEPWTESMRQEIERRTGMDAVDIYGLSEVMGPGVAQEAASTKDGLHIWEDHFYPEVIDPVTEEVLPDGEVGELVFTSLTKQAMPVIRYRTRDLTRLLPGTAVPTMRRMEKITGRTDDMMIIRGVNVFPTQIEEHVLAEPRLSPYFQCVLTQPGRMVELTVLVEPLSRLDDDAAGEIARTLQHAIKTHIGTTCRVEVRAPGSIERSIGKARRIVDERPRG</sequence>
<dbReference type="InterPro" id="IPR049623">
    <property type="entry name" value="PA_CoA_lig_proteobact_actino"/>
</dbReference>
<feature type="domain" description="AMP-dependent synthetase/ligase" evidence="11">
    <location>
        <begin position="109"/>
        <end position="315"/>
    </location>
</feature>
<dbReference type="SUPFAM" id="SSF56801">
    <property type="entry name" value="Acetyl-CoA synthetase-like"/>
    <property type="match status" value="1"/>
</dbReference>
<feature type="domain" description="AMP-dependent ligase C-terminal" evidence="12">
    <location>
        <begin position="362"/>
        <end position="455"/>
    </location>
</feature>
<dbReference type="InterPro" id="IPR042099">
    <property type="entry name" value="ANL_N_sf"/>
</dbReference>
<dbReference type="PANTHER" id="PTHR43439:SF1">
    <property type="entry name" value="PHENYLACETATE-COENZYME A LIGASE"/>
    <property type="match status" value="1"/>
</dbReference>
<dbReference type="GO" id="GO:0010124">
    <property type="term" value="P:phenylacetate catabolic process"/>
    <property type="evidence" value="ECO:0007669"/>
    <property type="project" value="UniProtKB-UniRule"/>
</dbReference>
<reference evidence="13 14" key="1">
    <citation type="submission" date="2019-07" db="EMBL/GenBank/DDBJ databases">
        <title>Whole genome shotgun sequence of Terrabacter aerolatus NBRC 106305.</title>
        <authorList>
            <person name="Hosoyama A."/>
            <person name="Uohara A."/>
            <person name="Ohji S."/>
            <person name="Ichikawa N."/>
        </authorList>
    </citation>
    <scope>NUCLEOTIDE SEQUENCE [LARGE SCALE GENOMIC DNA]</scope>
    <source>
        <strain evidence="13 14">NBRC 106305</strain>
    </source>
</reference>
<evidence type="ECO:0000256" key="8">
    <source>
        <dbReference type="ARBA" id="ARBA00075111"/>
    </source>
</evidence>
<evidence type="ECO:0000313" key="14">
    <source>
        <dbReference type="Proteomes" id="UP000321534"/>
    </source>
</evidence>
<evidence type="ECO:0000259" key="12">
    <source>
        <dbReference type="Pfam" id="PF14535"/>
    </source>
</evidence>
<dbReference type="CDD" id="cd05913">
    <property type="entry name" value="PaaK"/>
    <property type="match status" value="1"/>
</dbReference>
<dbReference type="InterPro" id="IPR028154">
    <property type="entry name" value="AMP-dep_Lig_C"/>
</dbReference>
<organism evidence="13 14">
    <name type="scientific">Terrabacter aerolatus</name>
    <dbReference type="NCBI Taxonomy" id="422442"/>
    <lineage>
        <taxon>Bacteria</taxon>
        <taxon>Bacillati</taxon>
        <taxon>Actinomycetota</taxon>
        <taxon>Actinomycetes</taxon>
        <taxon>Micrococcales</taxon>
        <taxon>Intrasporangiaceae</taxon>
        <taxon>Terrabacter</taxon>
    </lineage>
</organism>
<dbReference type="PANTHER" id="PTHR43439">
    <property type="entry name" value="PHENYLACETATE-COENZYME A LIGASE"/>
    <property type="match status" value="1"/>
</dbReference>
<evidence type="ECO:0000313" key="13">
    <source>
        <dbReference type="EMBL" id="GEO28392.1"/>
    </source>
</evidence>
<keyword evidence="3 9" id="KW-0547">Nucleotide-binding</keyword>
<evidence type="ECO:0000256" key="9">
    <source>
        <dbReference type="PIRNR" id="PIRNR006444"/>
    </source>
</evidence>
<name>A0A512CW03_9MICO</name>
<evidence type="ECO:0000256" key="1">
    <source>
        <dbReference type="ARBA" id="ARBA00011245"/>
    </source>
</evidence>
<proteinExistence type="inferred from homology"/>
<protein>
    <recommendedName>
        <fullName evidence="7 9">Phenylacetate-coenzyme A ligase</fullName>
        <ecNumber evidence="6 9">6.2.1.30</ecNumber>
    </recommendedName>
    <alternativeName>
        <fullName evidence="8 9">Phenylacetyl-CoA ligase</fullName>
    </alternativeName>
</protein>
<comment type="similarity">
    <text evidence="5 9">Belongs to the phenylacetyl-CoA ligase family.</text>
</comment>
<dbReference type="InterPro" id="IPR045851">
    <property type="entry name" value="AMP-bd_C_sf"/>
</dbReference>
<evidence type="ECO:0000256" key="10">
    <source>
        <dbReference type="SAM" id="MobiDB-lite"/>
    </source>
</evidence>
<dbReference type="GO" id="GO:0047475">
    <property type="term" value="F:phenylacetate-CoA ligase activity"/>
    <property type="evidence" value="ECO:0007669"/>
    <property type="project" value="UniProtKB-EC"/>
</dbReference>
<comment type="caution">
    <text evidence="13">The sequence shown here is derived from an EMBL/GenBank/DDBJ whole genome shotgun (WGS) entry which is preliminary data.</text>
</comment>
<comment type="function">
    <text evidence="9">Catalyzes the activation of phenylacetic acid (PA) to phenylacetyl-CoA (PA-CoA).</text>
</comment>
<dbReference type="AlphaFoldDB" id="A0A512CW03"/>
<gene>
    <name evidence="13" type="primary">paaK</name>
    <name evidence="13" type="ORF">TAE01_02020</name>
</gene>
<dbReference type="GO" id="GO:0000166">
    <property type="term" value="F:nucleotide binding"/>
    <property type="evidence" value="ECO:0007669"/>
    <property type="project" value="UniProtKB-KW"/>
</dbReference>
<evidence type="ECO:0000256" key="3">
    <source>
        <dbReference type="ARBA" id="ARBA00022741"/>
    </source>
</evidence>
<evidence type="ECO:0000256" key="6">
    <source>
        <dbReference type="ARBA" id="ARBA00066629"/>
    </source>
</evidence>
<dbReference type="Proteomes" id="UP000321534">
    <property type="component" value="Unassembled WGS sequence"/>
</dbReference>